<dbReference type="AlphaFoldDB" id="Q0ASA0"/>
<dbReference type="RefSeq" id="WP_011642484.1">
    <property type="nucleotide sequence ID" value="NC_008347.1"/>
</dbReference>
<dbReference type="PANTHER" id="PTHR22916">
    <property type="entry name" value="GLYCOSYLTRANSFERASE"/>
    <property type="match status" value="1"/>
</dbReference>
<sequence length="357" mass="39136">MGLQSQASAGPGTITIITATHNRPDALRLAISSVLNQTHANWRLLVVGDHCDPRTGAVIAAFGDPRIHYVNLPHRCGEQSGPNSVGMALARTPFTAFLNHDDLWFPDHLETGLGRLDEEKADFFAGRAAFLETGAAETDDLVISDVTPDDRSLAGAFVHTPAYFEPVSTWILRSEACRRVGPWRASTELYRTPLEDWVLRAWRTGLKLVGEERVSVIKPRLLARLAADVKAYDRHPPGLDRIADDITRAPDQVRSGIASWLLDRSVDGQPGGFDYRADGGELHARAARMLTPASAEDFHRTGLDVMDRVCRDSGQACGHVLRWALGRRTGEELPERPALTTLLEAARAQLQADFGDA</sequence>
<evidence type="ECO:0000313" key="2">
    <source>
        <dbReference type="EMBL" id="ABI64837.1"/>
    </source>
</evidence>
<protein>
    <submittedName>
        <fullName evidence="2">Glycosyl transferase, family 2</fullName>
    </submittedName>
</protein>
<dbReference type="InterPro" id="IPR029044">
    <property type="entry name" value="Nucleotide-diphossugar_trans"/>
</dbReference>
<accession>Q0ASA0</accession>
<dbReference type="HOGENOM" id="CLU_825673_0_0_5"/>
<dbReference type="InterPro" id="IPR001173">
    <property type="entry name" value="Glyco_trans_2-like"/>
</dbReference>
<name>Q0ASA0_MARMM</name>
<dbReference type="EMBL" id="CP000449">
    <property type="protein sequence ID" value="ABI64837.1"/>
    <property type="molecule type" value="Genomic_DNA"/>
</dbReference>
<reference evidence="2 3" key="1">
    <citation type="submission" date="2006-08" db="EMBL/GenBank/DDBJ databases">
        <title>Complete sequence of Maricaulis maris MCS10.</title>
        <authorList>
            <consortium name="US DOE Joint Genome Institute"/>
            <person name="Copeland A."/>
            <person name="Lucas S."/>
            <person name="Lapidus A."/>
            <person name="Barry K."/>
            <person name="Detter J.C."/>
            <person name="Glavina del Rio T."/>
            <person name="Hammon N."/>
            <person name="Israni S."/>
            <person name="Dalin E."/>
            <person name="Tice H."/>
            <person name="Pitluck S."/>
            <person name="Saunders E."/>
            <person name="Brettin T."/>
            <person name="Bruce D."/>
            <person name="Han C."/>
            <person name="Tapia R."/>
            <person name="Gilna P."/>
            <person name="Schmutz J."/>
            <person name="Larimer F."/>
            <person name="Land M."/>
            <person name="Hauser L."/>
            <person name="Kyrpides N."/>
            <person name="Mikhailova N."/>
            <person name="Viollier P."/>
            <person name="Stephens C."/>
            <person name="Richardson P."/>
        </authorList>
    </citation>
    <scope>NUCLEOTIDE SEQUENCE [LARGE SCALE GENOMIC DNA]</scope>
    <source>
        <strain evidence="2 3">MCS10</strain>
    </source>
</reference>
<gene>
    <name evidence="2" type="ordered locus">Mmar10_0544</name>
</gene>
<dbReference type="Gene3D" id="3.90.550.10">
    <property type="entry name" value="Spore Coat Polysaccharide Biosynthesis Protein SpsA, Chain A"/>
    <property type="match status" value="1"/>
</dbReference>
<dbReference type="STRING" id="394221.Mmar10_0544"/>
<dbReference type="PANTHER" id="PTHR22916:SF3">
    <property type="entry name" value="UDP-GLCNAC:BETAGAL BETA-1,3-N-ACETYLGLUCOSAMINYLTRANSFERASE-LIKE PROTEIN 1"/>
    <property type="match status" value="1"/>
</dbReference>
<keyword evidence="3" id="KW-1185">Reference proteome</keyword>
<dbReference type="Pfam" id="PF00535">
    <property type="entry name" value="Glycos_transf_2"/>
    <property type="match status" value="1"/>
</dbReference>
<dbReference type="SUPFAM" id="SSF53448">
    <property type="entry name" value="Nucleotide-diphospho-sugar transferases"/>
    <property type="match status" value="1"/>
</dbReference>
<dbReference type="Proteomes" id="UP000001964">
    <property type="component" value="Chromosome"/>
</dbReference>
<evidence type="ECO:0000259" key="1">
    <source>
        <dbReference type="Pfam" id="PF00535"/>
    </source>
</evidence>
<dbReference type="CAZy" id="GT2">
    <property type="family name" value="Glycosyltransferase Family 2"/>
</dbReference>
<dbReference type="KEGG" id="mmr:Mmar10_0544"/>
<dbReference type="CDD" id="cd00761">
    <property type="entry name" value="Glyco_tranf_GTA_type"/>
    <property type="match status" value="1"/>
</dbReference>
<dbReference type="eggNOG" id="COG1216">
    <property type="taxonomic scope" value="Bacteria"/>
</dbReference>
<evidence type="ECO:0000313" key="3">
    <source>
        <dbReference type="Proteomes" id="UP000001964"/>
    </source>
</evidence>
<dbReference type="GO" id="GO:0016758">
    <property type="term" value="F:hexosyltransferase activity"/>
    <property type="evidence" value="ECO:0007669"/>
    <property type="project" value="UniProtKB-ARBA"/>
</dbReference>
<feature type="domain" description="Glycosyltransferase 2-like" evidence="1">
    <location>
        <begin position="15"/>
        <end position="127"/>
    </location>
</feature>
<proteinExistence type="predicted"/>
<keyword evidence="2" id="KW-0808">Transferase</keyword>
<organism evidence="2 3">
    <name type="scientific">Maricaulis maris (strain MCS10)</name>
    <name type="common">Caulobacter maris</name>
    <dbReference type="NCBI Taxonomy" id="394221"/>
    <lineage>
        <taxon>Bacteria</taxon>
        <taxon>Pseudomonadati</taxon>
        <taxon>Pseudomonadota</taxon>
        <taxon>Alphaproteobacteria</taxon>
        <taxon>Maricaulales</taxon>
        <taxon>Maricaulaceae</taxon>
        <taxon>Maricaulis</taxon>
    </lineage>
</organism>